<dbReference type="AlphaFoldDB" id="K8ELI9"/>
<name>K8ELI9_9CHLO</name>
<dbReference type="PANTHER" id="PTHR24171:SF8">
    <property type="entry name" value="BRCA1-ASSOCIATED RING DOMAIN PROTEIN 1"/>
    <property type="match status" value="1"/>
</dbReference>
<dbReference type="GeneID" id="19012619"/>
<keyword evidence="1" id="KW-0677">Repeat</keyword>
<proteinExistence type="predicted"/>
<dbReference type="PROSITE" id="PS50297">
    <property type="entry name" value="ANK_REP_REGION"/>
    <property type="match status" value="1"/>
</dbReference>
<evidence type="ECO:0000256" key="3">
    <source>
        <dbReference type="PROSITE-ProRule" id="PRU00023"/>
    </source>
</evidence>
<evidence type="ECO:0000256" key="4">
    <source>
        <dbReference type="SAM" id="MobiDB-lite"/>
    </source>
</evidence>
<feature type="compositionally biased region" description="Basic and acidic residues" evidence="4">
    <location>
        <begin position="23"/>
        <end position="38"/>
    </location>
</feature>
<dbReference type="PROSITE" id="PS50088">
    <property type="entry name" value="ANK_REPEAT"/>
    <property type="match status" value="1"/>
</dbReference>
<keyword evidence="2 3" id="KW-0040">ANK repeat</keyword>
<evidence type="ECO:0000256" key="1">
    <source>
        <dbReference type="ARBA" id="ARBA00022737"/>
    </source>
</evidence>
<feature type="compositionally biased region" description="Basic and acidic residues" evidence="4">
    <location>
        <begin position="204"/>
        <end position="218"/>
    </location>
</feature>
<dbReference type="eggNOG" id="ENOG502RRDI">
    <property type="taxonomic scope" value="Eukaryota"/>
</dbReference>
<dbReference type="PANTHER" id="PTHR24171">
    <property type="entry name" value="ANKYRIN REPEAT DOMAIN-CONTAINING PROTEIN 39-RELATED"/>
    <property type="match status" value="1"/>
</dbReference>
<dbReference type="Pfam" id="PF00023">
    <property type="entry name" value="Ank"/>
    <property type="match status" value="1"/>
</dbReference>
<dbReference type="STRING" id="41875.K8ELI9"/>
<evidence type="ECO:0000313" key="6">
    <source>
        <dbReference type="Proteomes" id="UP000198341"/>
    </source>
</evidence>
<feature type="region of interest" description="Disordered" evidence="4">
    <location>
        <begin position="1"/>
        <end position="38"/>
    </location>
</feature>
<organism evidence="5 6">
    <name type="scientific">Bathycoccus prasinos</name>
    <dbReference type="NCBI Taxonomy" id="41875"/>
    <lineage>
        <taxon>Eukaryota</taxon>
        <taxon>Viridiplantae</taxon>
        <taxon>Chlorophyta</taxon>
        <taxon>Mamiellophyceae</taxon>
        <taxon>Mamiellales</taxon>
        <taxon>Bathycoccaceae</taxon>
        <taxon>Bathycoccus</taxon>
    </lineage>
</organism>
<dbReference type="OrthoDB" id="194358at2759"/>
<keyword evidence="6" id="KW-1185">Reference proteome</keyword>
<feature type="repeat" description="ANK" evidence="3">
    <location>
        <begin position="80"/>
        <end position="112"/>
    </location>
</feature>
<dbReference type="KEGG" id="bpg:Bathy12g00620"/>
<feature type="region of interest" description="Disordered" evidence="4">
    <location>
        <begin position="185"/>
        <end position="218"/>
    </location>
</feature>
<evidence type="ECO:0000256" key="2">
    <source>
        <dbReference type="ARBA" id="ARBA00023043"/>
    </source>
</evidence>
<dbReference type="InterPro" id="IPR036770">
    <property type="entry name" value="Ankyrin_rpt-contain_sf"/>
</dbReference>
<dbReference type="SUPFAM" id="SSF48403">
    <property type="entry name" value="Ankyrin repeat"/>
    <property type="match status" value="1"/>
</dbReference>
<accession>K8ELI9</accession>
<dbReference type="RefSeq" id="XP_007509724.1">
    <property type="nucleotide sequence ID" value="XM_007509662.1"/>
</dbReference>
<gene>
    <name evidence="5" type="ordered locus">Bathy12g00620</name>
</gene>
<sequence length="218" mass="24649">MAQRQKDIEEAYELQWDSGKGSHHPDYKPESKGKDVHKASRETEELLMALIKNDVKLVYKKIEEGADVNFEFGRAYGSKEGYTPLMCACHRGRLEATKALLRSGADPNYKNHVGDLTLFWAIDGGPEMVKILYEYGADLDARTEKDWTPLSYAKAMGKYGLVDEKGIYPEDVLKYYGATVYGSEPRSFGVRSPRESYNPAADNFARDRGSYQREPEAP</sequence>
<dbReference type="GO" id="GO:0004842">
    <property type="term" value="F:ubiquitin-protein transferase activity"/>
    <property type="evidence" value="ECO:0007669"/>
    <property type="project" value="TreeGrafter"/>
</dbReference>
<dbReference type="SMART" id="SM00248">
    <property type="entry name" value="ANK"/>
    <property type="match status" value="2"/>
</dbReference>
<dbReference type="EMBL" id="FO082267">
    <property type="protein sequence ID" value="CCO18839.1"/>
    <property type="molecule type" value="Genomic_DNA"/>
</dbReference>
<evidence type="ECO:0000313" key="5">
    <source>
        <dbReference type="EMBL" id="CCO18839.1"/>
    </source>
</evidence>
<dbReference type="InterPro" id="IPR002110">
    <property type="entry name" value="Ankyrin_rpt"/>
</dbReference>
<dbReference type="Proteomes" id="UP000198341">
    <property type="component" value="Chromosome 12"/>
</dbReference>
<dbReference type="Gene3D" id="1.25.40.20">
    <property type="entry name" value="Ankyrin repeat-containing domain"/>
    <property type="match status" value="1"/>
</dbReference>
<dbReference type="PRINTS" id="PR01415">
    <property type="entry name" value="ANKYRIN"/>
</dbReference>
<protein>
    <submittedName>
        <fullName evidence="5">Ankyrin repeat protein</fullName>
    </submittedName>
</protein>
<dbReference type="GO" id="GO:0085020">
    <property type="term" value="P:protein K6-linked ubiquitination"/>
    <property type="evidence" value="ECO:0007669"/>
    <property type="project" value="TreeGrafter"/>
</dbReference>
<reference evidence="5 6" key="1">
    <citation type="submission" date="2011-10" db="EMBL/GenBank/DDBJ databases">
        <authorList>
            <person name="Genoscope - CEA"/>
        </authorList>
    </citation>
    <scope>NUCLEOTIDE SEQUENCE [LARGE SCALE GENOMIC DNA]</scope>
    <source>
        <strain evidence="5 6">RCC 1105</strain>
    </source>
</reference>